<evidence type="ECO:0000313" key="4">
    <source>
        <dbReference type="Proteomes" id="UP000500961"/>
    </source>
</evidence>
<dbReference type="RefSeq" id="WP_173076255.1">
    <property type="nucleotide sequence ID" value="NZ_CP041345.1"/>
</dbReference>
<evidence type="ECO:0000259" key="2">
    <source>
        <dbReference type="SMART" id="SM00014"/>
    </source>
</evidence>
<name>A0A7D3Y5X7_9BACT</name>
<dbReference type="InterPro" id="IPR000326">
    <property type="entry name" value="PAP2/HPO"/>
</dbReference>
<protein>
    <submittedName>
        <fullName evidence="3">Phosphatase PAP2 family protein</fullName>
    </submittedName>
</protein>
<feature type="transmembrane region" description="Helical" evidence="1">
    <location>
        <begin position="107"/>
        <end position="128"/>
    </location>
</feature>
<dbReference type="AlphaFoldDB" id="A0A7D3Y5X7"/>
<dbReference type="Pfam" id="PF01569">
    <property type="entry name" value="PAP2"/>
    <property type="match status" value="1"/>
</dbReference>
<keyword evidence="1" id="KW-1133">Transmembrane helix</keyword>
<feature type="transmembrane region" description="Helical" evidence="1">
    <location>
        <begin position="27"/>
        <end position="49"/>
    </location>
</feature>
<accession>A0A7D3Y5X7</accession>
<feature type="transmembrane region" description="Helical" evidence="1">
    <location>
        <begin position="135"/>
        <end position="153"/>
    </location>
</feature>
<reference evidence="3 4" key="1">
    <citation type="submission" date="2019-07" db="EMBL/GenBank/DDBJ databases">
        <title>Thalassofilum flectens gen. nov., sp. nov., a novel moderate thermophilic anaerobe from a shallow sea hot spring in Kunashir Island (Russia), representing a new family in the order Bacteroidales, and proposal of Thalassofilacea fam. nov.</title>
        <authorList>
            <person name="Kochetkova T.V."/>
            <person name="Podosokorskaya O.A."/>
            <person name="Novikov A."/>
            <person name="Elcheninov A.G."/>
            <person name="Toshchakov S.V."/>
            <person name="Kublanov I.V."/>
        </authorList>
    </citation>
    <scope>NUCLEOTIDE SEQUENCE [LARGE SCALE GENOMIC DNA]</scope>
    <source>
        <strain evidence="3 4">38-H</strain>
    </source>
</reference>
<dbReference type="Proteomes" id="UP000500961">
    <property type="component" value="Chromosome"/>
</dbReference>
<dbReference type="SUPFAM" id="SSF48317">
    <property type="entry name" value="Acid phosphatase/Vanadium-dependent haloperoxidase"/>
    <property type="match status" value="1"/>
</dbReference>
<keyword evidence="4" id="KW-1185">Reference proteome</keyword>
<feature type="transmembrane region" description="Helical" evidence="1">
    <location>
        <begin position="56"/>
        <end position="78"/>
    </location>
</feature>
<dbReference type="PANTHER" id="PTHR14969">
    <property type="entry name" value="SPHINGOSINE-1-PHOSPHATE PHOSPHOHYDROLASE"/>
    <property type="match status" value="1"/>
</dbReference>
<dbReference type="PANTHER" id="PTHR14969:SF13">
    <property type="entry name" value="AT30094P"/>
    <property type="match status" value="1"/>
</dbReference>
<proteinExistence type="predicted"/>
<dbReference type="Gene3D" id="1.20.144.10">
    <property type="entry name" value="Phosphatidic acid phosphatase type 2/haloperoxidase"/>
    <property type="match status" value="1"/>
</dbReference>
<organism evidence="3 4">
    <name type="scientific">Tenuifilum thalassicum</name>
    <dbReference type="NCBI Taxonomy" id="2590900"/>
    <lineage>
        <taxon>Bacteria</taxon>
        <taxon>Pseudomonadati</taxon>
        <taxon>Bacteroidota</taxon>
        <taxon>Bacteroidia</taxon>
        <taxon>Bacteroidales</taxon>
        <taxon>Tenuifilaceae</taxon>
        <taxon>Tenuifilum</taxon>
    </lineage>
</organism>
<dbReference type="CDD" id="cd03395">
    <property type="entry name" value="PAP2_like_4"/>
    <property type="match status" value="1"/>
</dbReference>
<keyword evidence="1" id="KW-0812">Transmembrane</keyword>
<feature type="domain" description="Phosphatidic acid phosphatase type 2/haloperoxidase" evidence="2">
    <location>
        <begin position="60"/>
        <end position="174"/>
    </location>
</feature>
<evidence type="ECO:0000313" key="3">
    <source>
        <dbReference type="EMBL" id="QKG80969.1"/>
    </source>
</evidence>
<sequence length="190" mass="21380">MIEYLAKLDTELFLLLNGLHSTFWDSVMLFASGKLTWLPLYLLLIFFIARKYKWNTLWWLLAIAFVVLLADQISVHFFKNVFLRLRPCHNPDLSGLIHLVGRCGGKYGFVSSHAANTFGVAVFLSLLYKSRWASVGLIAWAAFVSYSRIYLGVHYPGDVLCGALLGSLIGSLVWKVSSSSITKQISKTKK</sequence>
<feature type="transmembrane region" description="Helical" evidence="1">
    <location>
        <begin position="159"/>
        <end position="177"/>
    </location>
</feature>
<dbReference type="KEGG" id="ttz:FHG85_12090"/>
<dbReference type="InterPro" id="IPR036938">
    <property type="entry name" value="PAP2/HPO_sf"/>
</dbReference>
<dbReference type="EMBL" id="CP041345">
    <property type="protein sequence ID" value="QKG80969.1"/>
    <property type="molecule type" value="Genomic_DNA"/>
</dbReference>
<gene>
    <name evidence="3" type="ORF">FHG85_12090</name>
</gene>
<dbReference type="SMART" id="SM00014">
    <property type="entry name" value="acidPPc"/>
    <property type="match status" value="1"/>
</dbReference>
<evidence type="ECO:0000256" key="1">
    <source>
        <dbReference type="SAM" id="Phobius"/>
    </source>
</evidence>
<keyword evidence="1" id="KW-0472">Membrane</keyword>